<dbReference type="FunFam" id="2.130.10.10:FF:000132">
    <property type="entry name" value="DDB1- and CUL4-associated factor 13"/>
    <property type="match status" value="1"/>
</dbReference>
<evidence type="ECO:0000259" key="11">
    <source>
        <dbReference type="Pfam" id="PF04158"/>
    </source>
</evidence>
<evidence type="ECO:0000256" key="6">
    <source>
        <dbReference type="ARBA" id="ARBA00023242"/>
    </source>
</evidence>
<feature type="repeat" description="WD" evidence="9">
    <location>
        <begin position="326"/>
        <end position="367"/>
    </location>
</feature>
<comment type="similarity">
    <text evidence="2">Belongs to the WD repeat DCAF13/WDSOF1 family.</text>
</comment>
<name>A0AAV1IAG9_9CHLO</name>
<evidence type="ECO:0000256" key="7">
    <source>
        <dbReference type="ARBA" id="ARBA00023274"/>
    </source>
</evidence>
<feature type="repeat" description="WD" evidence="9">
    <location>
        <begin position="104"/>
        <end position="137"/>
    </location>
</feature>
<keyword evidence="13" id="KW-1185">Reference proteome</keyword>
<evidence type="ECO:0000256" key="5">
    <source>
        <dbReference type="ARBA" id="ARBA00022737"/>
    </source>
</evidence>
<dbReference type="PROSITE" id="PS50294">
    <property type="entry name" value="WD_REPEATS_REGION"/>
    <property type="match status" value="1"/>
</dbReference>
<dbReference type="InterPro" id="IPR001680">
    <property type="entry name" value="WD40_rpt"/>
</dbReference>
<keyword evidence="6" id="KW-0539">Nucleus</keyword>
<dbReference type="InterPro" id="IPR015943">
    <property type="entry name" value="WD40/YVTN_repeat-like_dom_sf"/>
</dbReference>
<feature type="repeat" description="WD" evidence="9">
    <location>
        <begin position="61"/>
        <end position="103"/>
    </location>
</feature>
<dbReference type="PROSITE" id="PS50082">
    <property type="entry name" value="WD_REPEATS_2"/>
    <property type="match status" value="4"/>
</dbReference>
<comment type="caution">
    <text evidence="12">The sequence shown here is derived from an EMBL/GenBank/DDBJ whole genome shotgun (WGS) entry which is preliminary data.</text>
</comment>
<comment type="subcellular location">
    <subcellularLocation>
        <location evidence="1">Nucleus</location>
        <location evidence="1">Nucleolus</location>
    </subcellularLocation>
</comment>
<feature type="domain" description="Sof1-like protein" evidence="11">
    <location>
        <begin position="359"/>
        <end position="445"/>
    </location>
</feature>
<evidence type="ECO:0000313" key="12">
    <source>
        <dbReference type="EMBL" id="CAK0783726.1"/>
    </source>
</evidence>
<feature type="repeat" description="WD" evidence="9">
    <location>
        <begin position="197"/>
        <end position="239"/>
    </location>
</feature>
<proteinExistence type="inferred from homology"/>
<evidence type="ECO:0000256" key="10">
    <source>
        <dbReference type="SAM" id="MobiDB-lite"/>
    </source>
</evidence>
<evidence type="ECO:0000256" key="2">
    <source>
        <dbReference type="ARBA" id="ARBA00005649"/>
    </source>
</evidence>
<evidence type="ECO:0000256" key="8">
    <source>
        <dbReference type="ARBA" id="ARBA00032239"/>
    </source>
</evidence>
<dbReference type="InterPro" id="IPR019775">
    <property type="entry name" value="WD40_repeat_CS"/>
</dbReference>
<dbReference type="Proteomes" id="UP001314263">
    <property type="component" value="Unassembled WGS sequence"/>
</dbReference>
<dbReference type="GO" id="GO:0032040">
    <property type="term" value="C:small-subunit processome"/>
    <property type="evidence" value="ECO:0007669"/>
    <property type="project" value="TreeGrafter"/>
</dbReference>
<reference evidence="12 13" key="1">
    <citation type="submission" date="2023-10" db="EMBL/GenBank/DDBJ databases">
        <authorList>
            <person name="Maclean D."/>
            <person name="Macfadyen A."/>
        </authorList>
    </citation>
    <scope>NUCLEOTIDE SEQUENCE [LARGE SCALE GENOMIC DNA]</scope>
</reference>
<evidence type="ECO:0000256" key="4">
    <source>
        <dbReference type="ARBA" id="ARBA00022574"/>
    </source>
</evidence>
<dbReference type="AlphaFoldDB" id="A0AAV1IAG9"/>
<dbReference type="EMBL" id="CAUYUE010000009">
    <property type="protein sequence ID" value="CAK0783726.1"/>
    <property type="molecule type" value="Genomic_DNA"/>
</dbReference>
<dbReference type="GO" id="GO:0000462">
    <property type="term" value="P:maturation of SSU-rRNA from tricistronic rRNA transcript (SSU-rRNA, 5.8S rRNA, LSU-rRNA)"/>
    <property type="evidence" value="ECO:0007669"/>
    <property type="project" value="TreeGrafter"/>
</dbReference>
<dbReference type="Pfam" id="PF04158">
    <property type="entry name" value="Sof1"/>
    <property type="match status" value="1"/>
</dbReference>
<dbReference type="InterPro" id="IPR036322">
    <property type="entry name" value="WD40_repeat_dom_sf"/>
</dbReference>
<evidence type="ECO:0000256" key="9">
    <source>
        <dbReference type="PROSITE-ProRule" id="PRU00221"/>
    </source>
</evidence>
<keyword evidence="7" id="KW-0687">Ribonucleoprotein</keyword>
<dbReference type="InterPro" id="IPR007287">
    <property type="entry name" value="Sof1"/>
</dbReference>
<dbReference type="PANTHER" id="PTHR22851">
    <property type="entry name" value="U3 SMALL NUCLEOLAR RNA U3 SNORNA ASSOCIATED PROTEIN"/>
    <property type="match status" value="1"/>
</dbReference>
<dbReference type="Gene3D" id="2.130.10.10">
    <property type="entry name" value="YVTN repeat-like/Quinoprotein amine dehydrogenase"/>
    <property type="match status" value="2"/>
</dbReference>
<gene>
    <name evidence="12" type="ORF">CVIRNUC_006925</name>
</gene>
<dbReference type="PANTHER" id="PTHR22851:SF0">
    <property type="entry name" value="DDB1- AND CUL4-ASSOCIATED FACTOR 13"/>
    <property type="match status" value="1"/>
</dbReference>
<protein>
    <recommendedName>
        <fullName evidence="3">DDB1- and CUL4-associated factor 13</fullName>
    </recommendedName>
    <alternativeName>
        <fullName evidence="8">WD repeat and SOF domain-containing protein 1</fullName>
    </alternativeName>
</protein>
<organism evidence="12 13">
    <name type="scientific">Coccomyxa viridis</name>
    <dbReference type="NCBI Taxonomy" id="1274662"/>
    <lineage>
        <taxon>Eukaryota</taxon>
        <taxon>Viridiplantae</taxon>
        <taxon>Chlorophyta</taxon>
        <taxon>core chlorophytes</taxon>
        <taxon>Trebouxiophyceae</taxon>
        <taxon>Trebouxiophyceae incertae sedis</taxon>
        <taxon>Coccomyxaceae</taxon>
        <taxon>Coccomyxa</taxon>
    </lineage>
</organism>
<feature type="region of interest" description="Disordered" evidence="10">
    <location>
        <begin position="417"/>
        <end position="450"/>
    </location>
</feature>
<evidence type="ECO:0000256" key="1">
    <source>
        <dbReference type="ARBA" id="ARBA00004604"/>
    </source>
</evidence>
<dbReference type="SMART" id="SM00320">
    <property type="entry name" value="WD40"/>
    <property type="match status" value="5"/>
</dbReference>
<keyword evidence="5" id="KW-0677">Repeat</keyword>
<dbReference type="PROSITE" id="PS00678">
    <property type="entry name" value="WD_REPEATS_1"/>
    <property type="match status" value="1"/>
</dbReference>
<accession>A0AAV1IAG9</accession>
<dbReference type="CDD" id="cd00200">
    <property type="entry name" value="WD40"/>
    <property type="match status" value="1"/>
</dbReference>
<dbReference type="Pfam" id="PF00400">
    <property type="entry name" value="WD40"/>
    <property type="match status" value="5"/>
</dbReference>
<keyword evidence="4 9" id="KW-0853">WD repeat</keyword>
<evidence type="ECO:0000256" key="3">
    <source>
        <dbReference type="ARBA" id="ARBA00021762"/>
    </source>
</evidence>
<dbReference type="SUPFAM" id="SSF50978">
    <property type="entry name" value="WD40 repeat-like"/>
    <property type="match status" value="1"/>
</dbReference>
<sequence>MKVKAINRTAAECSRERSQDLQKVQKNLDPSLHPFEKAVEYTRALNAAKLDRIFAKPFIAAFPHDDGVTCLARNPKLLNGIAAGCADGLIKLWDIPGRRCLRTLTGHTGPVRGISIGPSGDVAVSCSTDCSVRLFRLPFAPFEGAGDVADEAGAVLEFQGKHAFRGIDHHWSQSKFATAGAQVDIWDHERSEPISELSWGSDTVTAVRFNPAEADLLASAGSDRSIALYDLRSSTAIRKIVMQTRSNSIAWNPMEAFNFTVANEDCNLYTYDMRKLKAAACMHKDFVSAVMDVDYSPTGREFVAGGYDRSVRIFAYNGGHSREVYHTKRMQRVFAVRFSGDASYVFSGSDDMNVRVWKAKASQQQGTLVGRELHKQAYNDALVQRYQHLPDVKRIQRHRHLPAPLYKATKLRRTMTEAEDRKQKNRIAHSKPGSVITKPARKKKIVAELE</sequence>
<evidence type="ECO:0000313" key="13">
    <source>
        <dbReference type="Proteomes" id="UP001314263"/>
    </source>
</evidence>
<dbReference type="InterPro" id="IPR051733">
    <property type="entry name" value="WD_repeat_DCAF13/WDSOF1"/>
</dbReference>